<dbReference type="GO" id="GO:0044780">
    <property type="term" value="P:bacterial-type flagellum assembly"/>
    <property type="evidence" value="ECO:0007669"/>
    <property type="project" value="InterPro"/>
</dbReference>
<evidence type="ECO:0000313" key="7">
    <source>
        <dbReference type="EMBL" id="TQL56959.1"/>
    </source>
</evidence>
<proteinExistence type="inferred from homology"/>
<evidence type="ECO:0000256" key="3">
    <source>
        <dbReference type="ARBA" id="ARBA00022490"/>
    </source>
</evidence>
<evidence type="ECO:0000256" key="5">
    <source>
        <dbReference type="ARBA" id="ARBA00023186"/>
    </source>
</evidence>
<dbReference type="PIRSF" id="PIRSF039090">
    <property type="entry name" value="Flis"/>
    <property type="match status" value="1"/>
</dbReference>
<keyword evidence="7" id="KW-0282">Flagellum</keyword>
<evidence type="ECO:0000313" key="8">
    <source>
        <dbReference type="Proteomes" id="UP000319514"/>
    </source>
</evidence>
<comment type="subcellular location">
    <subcellularLocation>
        <location evidence="1 6">Cytoplasm</location>
        <location evidence="1 6">Cytosol</location>
    </subcellularLocation>
</comment>
<name>A0A542Z9D9_9MICO</name>
<keyword evidence="8" id="KW-1185">Reference proteome</keyword>
<evidence type="ECO:0000256" key="2">
    <source>
        <dbReference type="ARBA" id="ARBA00008787"/>
    </source>
</evidence>
<protein>
    <recommendedName>
        <fullName evidence="6">Flagellar secretion chaperone FliS</fullName>
    </recommendedName>
</protein>
<dbReference type="OrthoDB" id="3268516at2"/>
<keyword evidence="7" id="KW-0969">Cilium</keyword>
<dbReference type="NCBIfam" id="TIGR00208">
    <property type="entry name" value="fliS"/>
    <property type="match status" value="1"/>
</dbReference>
<comment type="caution">
    <text evidence="7">The sequence shown here is derived from an EMBL/GenBank/DDBJ whole genome shotgun (WGS) entry which is preliminary data.</text>
</comment>
<dbReference type="InterPro" id="IPR036584">
    <property type="entry name" value="FliS_sf"/>
</dbReference>
<dbReference type="PANTHER" id="PTHR34773:SF1">
    <property type="entry name" value="FLAGELLAR SECRETION CHAPERONE FLIS"/>
    <property type="match status" value="1"/>
</dbReference>
<keyword evidence="5" id="KW-0143">Chaperone</keyword>
<dbReference type="GO" id="GO:0005829">
    <property type="term" value="C:cytosol"/>
    <property type="evidence" value="ECO:0007669"/>
    <property type="project" value="UniProtKB-SubCell"/>
</dbReference>
<comment type="similarity">
    <text evidence="2 6">Belongs to the FliS family.</text>
</comment>
<keyword evidence="4 6" id="KW-1005">Bacterial flagellum biogenesis</keyword>
<gene>
    <name evidence="7" type="ORF">FB474_3727</name>
</gene>
<dbReference type="SUPFAM" id="SSF101116">
    <property type="entry name" value="Flagellar export chaperone FliS"/>
    <property type="match status" value="1"/>
</dbReference>
<dbReference type="CDD" id="cd16098">
    <property type="entry name" value="FliS"/>
    <property type="match status" value="1"/>
</dbReference>
<reference evidence="7 8" key="1">
    <citation type="submission" date="2019-06" db="EMBL/GenBank/DDBJ databases">
        <title>Sequencing the genomes of 1000 actinobacteria strains.</title>
        <authorList>
            <person name="Klenk H.-P."/>
        </authorList>
    </citation>
    <scope>NUCLEOTIDE SEQUENCE [LARGE SCALE GENOMIC DNA]</scope>
    <source>
        <strain evidence="7 8">DSM 18082</strain>
    </source>
</reference>
<dbReference type="PANTHER" id="PTHR34773">
    <property type="entry name" value="FLAGELLAR SECRETION CHAPERONE FLIS"/>
    <property type="match status" value="1"/>
</dbReference>
<organism evidence="7 8">
    <name type="scientific">Oryzihumus leptocrescens</name>
    <dbReference type="NCBI Taxonomy" id="297536"/>
    <lineage>
        <taxon>Bacteria</taxon>
        <taxon>Bacillati</taxon>
        <taxon>Actinomycetota</taxon>
        <taxon>Actinomycetes</taxon>
        <taxon>Micrococcales</taxon>
        <taxon>Intrasporangiaceae</taxon>
        <taxon>Oryzihumus</taxon>
    </lineage>
</organism>
<dbReference type="GO" id="GO:0071973">
    <property type="term" value="P:bacterial-type flagellum-dependent cell motility"/>
    <property type="evidence" value="ECO:0007669"/>
    <property type="project" value="TreeGrafter"/>
</dbReference>
<dbReference type="Pfam" id="PF02561">
    <property type="entry name" value="FliS"/>
    <property type="match status" value="1"/>
</dbReference>
<dbReference type="Gene3D" id="1.20.120.340">
    <property type="entry name" value="Flagellar protein FliS"/>
    <property type="match status" value="1"/>
</dbReference>
<evidence type="ECO:0000256" key="1">
    <source>
        <dbReference type="ARBA" id="ARBA00004514"/>
    </source>
</evidence>
<dbReference type="InterPro" id="IPR003713">
    <property type="entry name" value="FliS"/>
</dbReference>
<keyword evidence="3 6" id="KW-0963">Cytoplasm</keyword>
<dbReference type="Proteomes" id="UP000319514">
    <property type="component" value="Unassembled WGS sequence"/>
</dbReference>
<dbReference type="RefSeq" id="WP_141790313.1">
    <property type="nucleotide sequence ID" value="NZ_BAAAKX010000015.1"/>
</dbReference>
<evidence type="ECO:0000256" key="4">
    <source>
        <dbReference type="ARBA" id="ARBA00022795"/>
    </source>
</evidence>
<dbReference type="EMBL" id="VFOQ01000002">
    <property type="protein sequence ID" value="TQL56959.1"/>
    <property type="molecule type" value="Genomic_DNA"/>
</dbReference>
<sequence length="135" mass="14469">MTYAAAARARYAQESVGTASPARLVTMLYDRLVRDLGAAELALAVPDLEAAHHQLVHAQDIVGELANGLDLSLWPEGEGLAQLYAWLLQRLTAANLRKDAAIVAECRDIVEPLRDAWHEAAAAQVPSALPQAAHA</sequence>
<dbReference type="AlphaFoldDB" id="A0A542Z9D9"/>
<keyword evidence="7" id="KW-0966">Cell projection</keyword>
<evidence type="ECO:0000256" key="6">
    <source>
        <dbReference type="PIRNR" id="PIRNR039090"/>
    </source>
</evidence>
<accession>A0A542Z9D9</accession>